<keyword evidence="2" id="KW-1185">Reference proteome</keyword>
<accession>K9ZWS9</accession>
<reference evidence="2" key="1">
    <citation type="submission" date="2012-03" db="EMBL/GenBank/DDBJ databases">
        <title>Complete sequence of chromosome of Deinococcus peraridilitoris DSM 19664.</title>
        <authorList>
            <person name="Lucas S."/>
            <person name="Copeland A."/>
            <person name="Lapidus A."/>
            <person name="Glavina del Rio T."/>
            <person name="Dalin E."/>
            <person name="Tice H."/>
            <person name="Bruce D."/>
            <person name="Goodwin L."/>
            <person name="Pitluck S."/>
            <person name="Peters L."/>
            <person name="Mikhailova N."/>
            <person name="Lu M."/>
            <person name="Kyrpides N."/>
            <person name="Mavromatis K."/>
            <person name="Ivanova N."/>
            <person name="Brettin T."/>
            <person name="Detter J.C."/>
            <person name="Han C."/>
            <person name="Larimer F."/>
            <person name="Land M."/>
            <person name="Hauser L."/>
            <person name="Markowitz V."/>
            <person name="Cheng J.-F."/>
            <person name="Hugenholtz P."/>
            <person name="Woyke T."/>
            <person name="Wu D."/>
            <person name="Pukall R."/>
            <person name="Steenblock K."/>
            <person name="Brambilla E."/>
            <person name="Klenk H.-P."/>
            <person name="Eisen J.A."/>
        </authorList>
    </citation>
    <scope>NUCLEOTIDE SEQUENCE [LARGE SCALE GENOMIC DNA]</scope>
    <source>
        <strain evidence="2">DSM 19664 / LMG 22246 / CIP 109416 / KR-200</strain>
    </source>
</reference>
<sequence length="49" mass="5631">MTLIRSERKLILVMDDLKKALSALREALERLLGAKPQPVPVPVPVRRRR</sequence>
<evidence type="ECO:0000313" key="2">
    <source>
        <dbReference type="Proteomes" id="UP000010467"/>
    </source>
</evidence>
<dbReference type="STRING" id="937777.Deipe_0001"/>
<proteinExistence type="predicted"/>
<dbReference type="AlphaFoldDB" id="K9ZWS9"/>
<name>K9ZWS9_DEIPD</name>
<dbReference type="HOGENOM" id="CLU_3134811_0_0_0"/>
<gene>
    <name evidence="1" type="ordered locus">Deipe_0001</name>
</gene>
<dbReference type="PATRIC" id="fig|937777.3.peg.1"/>
<protein>
    <submittedName>
        <fullName evidence="1">Uncharacterized protein</fullName>
    </submittedName>
</protein>
<dbReference type="EMBL" id="CP003382">
    <property type="protein sequence ID" value="AFZ65614.1"/>
    <property type="molecule type" value="Genomic_DNA"/>
</dbReference>
<organism evidence="1 2">
    <name type="scientific">Deinococcus peraridilitoris (strain DSM 19664 / LMG 22246 / CIP 109416 / KR-200)</name>
    <dbReference type="NCBI Taxonomy" id="937777"/>
    <lineage>
        <taxon>Bacteria</taxon>
        <taxon>Thermotogati</taxon>
        <taxon>Deinococcota</taxon>
        <taxon>Deinococci</taxon>
        <taxon>Deinococcales</taxon>
        <taxon>Deinococcaceae</taxon>
        <taxon>Deinococcus</taxon>
    </lineage>
</organism>
<evidence type="ECO:0000313" key="1">
    <source>
        <dbReference type="EMBL" id="AFZ65614.1"/>
    </source>
</evidence>
<dbReference type="KEGG" id="dpd:Deipe_0001"/>
<dbReference type="Proteomes" id="UP000010467">
    <property type="component" value="Chromosome"/>
</dbReference>